<feature type="compositionally biased region" description="Basic residues" evidence="5">
    <location>
        <begin position="566"/>
        <end position="575"/>
    </location>
</feature>
<dbReference type="PANTHER" id="PTHR12202:SF0">
    <property type="entry name" value="ESF1 HOMOLOG"/>
    <property type="match status" value="1"/>
</dbReference>
<dbReference type="Pfam" id="PF08159">
    <property type="entry name" value="NUC153"/>
    <property type="match status" value="1"/>
</dbReference>
<reference evidence="8 9" key="1">
    <citation type="submission" date="2024-05" db="EMBL/GenBank/DDBJ databases">
        <title>A draft genome resource for the thread blight pathogen Marasmius tenuissimus strain MS-2.</title>
        <authorList>
            <person name="Yulfo-Soto G.E."/>
            <person name="Baruah I.K."/>
            <person name="Amoako-Attah I."/>
            <person name="Bukari Y."/>
            <person name="Meinhardt L.W."/>
            <person name="Bailey B.A."/>
            <person name="Cohen S.P."/>
        </authorList>
    </citation>
    <scope>NUCLEOTIDE SEQUENCE [LARGE SCALE GENOMIC DNA]</scope>
    <source>
        <strain evidence="8 9">MS-2</strain>
    </source>
</reference>
<feature type="region of interest" description="Disordered" evidence="5">
    <location>
        <begin position="204"/>
        <end position="224"/>
    </location>
</feature>
<feature type="region of interest" description="Disordered" evidence="5">
    <location>
        <begin position="604"/>
        <end position="677"/>
    </location>
</feature>
<evidence type="ECO:0000259" key="6">
    <source>
        <dbReference type="Pfam" id="PF08159"/>
    </source>
</evidence>
<name>A0ABR3AEX6_9AGAR</name>
<evidence type="ECO:0000256" key="1">
    <source>
        <dbReference type="ARBA" id="ARBA00004604"/>
    </source>
</evidence>
<dbReference type="EMBL" id="JBBXMP010000002">
    <property type="protein sequence ID" value="KAL0071941.1"/>
    <property type="molecule type" value="Genomic_DNA"/>
</dbReference>
<organism evidence="8 9">
    <name type="scientific">Marasmius tenuissimus</name>
    <dbReference type="NCBI Taxonomy" id="585030"/>
    <lineage>
        <taxon>Eukaryota</taxon>
        <taxon>Fungi</taxon>
        <taxon>Dikarya</taxon>
        <taxon>Basidiomycota</taxon>
        <taxon>Agaricomycotina</taxon>
        <taxon>Agaricomycetes</taxon>
        <taxon>Agaricomycetidae</taxon>
        <taxon>Agaricales</taxon>
        <taxon>Marasmiineae</taxon>
        <taxon>Marasmiaceae</taxon>
        <taxon>Marasmius</taxon>
    </lineage>
</organism>
<comment type="similarity">
    <text evidence="2">Belongs to the ESF1 family.</text>
</comment>
<keyword evidence="4" id="KW-0539">Nucleus</keyword>
<dbReference type="InterPro" id="IPR056750">
    <property type="entry name" value="RRM_ESF1"/>
</dbReference>
<keyword evidence="9" id="KW-1185">Reference proteome</keyword>
<evidence type="ECO:0000256" key="2">
    <source>
        <dbReference type="ARBA" id="ARBA00009087"/>
    </source>
</evidence>
<proteinExistence type="inferred from homology"/>
<feature type="domain" description="ESF1 RRM" evidence="7">
    <location>
        <begin position="175"/>
        <end position="352"/>
    </location>
</feature>
<dbReference type="PANTHER" id="PTHR12202">
    <property type="entry name" value="ESF1 HOMOLOG"/>
    <property type="match status" value="1"/>
</dbReference>
<feature type="compositionally biased region" description="Basic and acidic residues" evidence="5">
    <location>
        <begin position="1"/>
        <end position="15"/>
    </location>
</feature>
<comment type="subcellular location">
    <subcellularLocation>
        <location evidence="1">Nucleus</location>
        <location evidence="1">Nucleolus</location>
    </subcellularLocation>
</comment>
<sequence>MSDPRFSRLKTDPRFRRPKKHQAKVVVDERFKSVFDSQKSKGMKKAASARVDKYGRALAETHEEDNLKRFYRLENDKNEEGDIPGVPDYARGGVLMESSDEEENEVDEKGDSDEEGFVTVGQDASRPIHVGEVSDEEAEIDLDDNDDFTDLDAQAAAYSKTHPQPEASVDSAERTNRLAIVNLDWEHVRAAHLFKICSSLVSPTAPAVAPSRSKPGVGKKPTKGTTVARGRVLNVKVYRSEFGKKRMAREEKEGPPPELFRRKGHADDEEVNERNIYEVGGGDDFDEDALRKYQLERLRYYYAIVTCDTVDAASHIYNELEGTELERSANMFDLSFVPNGMSFDDEPRDEATEDVETGYKAVEFVTDALRHSKVKLTWDEDDPERNKVTRRNITKKEIDDADFQAYIASASSESEDEDADTGNRKGLARDKLRSLLLGGNDELPEGWDKGNERADDIDMEVTFTPGLGDVKDEEETTLEKYQRKMREKRKKRKEGAKEKAETQPEDDFFDAASDGDEVKRPTRTKGKSSPEPSDMEDLSAVVPPGNDATEPQHFNLKSIMKAERKIKNKKRRKGKKTTEEDNEMQEDFAIDVKDDRFKAIHDDHNFAIDPSHPQFKKTKAMESLLNERSHRKTSNDKPKATSSQSDSQSDLKNLAERVKRKGGAALQSGKGKRQRLQ</sequence>
<dbReference type="Proteomes" id="UP001437256">
    <property type="component" value="Unassembled WGS sequence"/>
</dbReference>
<evidence type="ECO:0000256" key="4">
    <source>
        <dbReference type="ARBA" id="ARBA00023242"/>
    </source>
</evidence>
<comment type="caution">
    <text evidence="8">The sequence shown here is derived from an EMBL/GenBank/DDBJ whole genome shotgun (WGS) entry which is preliminary data.</text>
</comment>
<feature type="domain" description="NUC153" evidence="6">
    <location>
        <begin position="594"/>
        <end position="622"/>
    </location>
</feature>
<feature type="compositionally biased region" description="Basic and acidic residues" evidence="5">
    <location>
        <begin position="246"/>
        <end position="261"/>
    </location>
</feature>
<dbReference type="InterPro" id="IPR039754">
    <property type="entry name" value="Esf1"/>
</dbReference>
<feature type="region of interest" description="Disordered" evidence="5">
    <location>
        <begin position="438"/>
        <end position="588"/>
    </location>
</feature>
<keyword evidence="3" id="KW-0175">Coiled coil</keyword>
<evidence type="ECO:0000256" key="3">
    <source>
        <dbReference type="ARBA" id="ARBA00023054"/>
    </source>
</evidence>
<feature type="compositionally biased region" description="Basic and acidic residues" evidence="5">
    <location>
        <begin position="446"/>
        <end position="456"/>
    </location>
</feature>
<evidence type="ECO:0000256" key="5">
    <source>
        <dbReference type="SAM" id="MobiDB-lite"/>
    </source>
</evidence>
<feature type="compositionally biased region" description="Acidic residues" evidence="5">
    <location>
        <begin position="503"/>
        <end position="515"/>
    </location>
</feature>
<accession>A0ABR3AEX6</accession>
<dbReference type="Pfam" id="PF25121">
    <property type="entry name" value="RRM_ESF1"/>
    <property type="match status" value="1"/>
</dbReference>
<evidence type="ECO:0000313" key="9">
    <source>
        <dbReference type="Proteomes" id="UP001437256"/>
    </source>
</evidence>
<evidence type="ECO:0000313" key="8">
    <source>
        <dbReference type="EMBL" id="KAL0071941.1"/>
    </source>
</evidence>
<feature type="region of interest" description="Disordered" evidence="5">
    <location>
        <begin position="1"/>
        <end position="23"/>
    </location>
</feature>
<feature type="region of interest" description="Disordered" evidence="5">
    <location>
        <begin position="246"/>
        <end position="267"/>
    </location>
</feature>
<feature type="compositionally biased region" description="Basic residues" evidence="5">
    <location>
        <begin position="485"/>
        <end position="494"/>
    </location>
</feature>
<feature type="compositionally biased region" description="Low complexity" evidence="5">
    <location>
        <begin position="214"/>
        <end position="224"/>
    </location>
</feature>
<feature type="compositionally biased region" description="Polar residues" evidence="5">
    <location>
        <begin position="640"/>
        <end position="651"/>
    </location>
</feature>
<gene>
    <name evidence="8" type="primary">ESF1</name>
    <name evidence="8" type="ORF">AAF712_000864</name>
</gene>
<protein>
    <submittedName>
        <fullName evidence="8">Pre-rRNA-processing protein esf1</fullName>
    </submittedName>
</protein>
<dbReference type="InterPro" id="IPR012580">
    <property type="entry name" value="NUC153"/>
</dbReference>
<feature type="compositionally biased region" description="Basic and acidic residues" evidence="5">
    <location>
        <begin position="625"/>
        <end position="639"/>
    </location>
</feature>
<evidence type="ECO:0000259" key="7">
    <source>
        <dbReference type="Pfam" id="PF25121"/>
    </source>
</evidence>